<evidence type="ECO:0000313" key="1">
    <source>
        <dbReference type="EMBL" id="KEH44405.1"/>
    </source>
</evidence>
<reference evidence="1 4" key="1">
    <citation type="journal article" date="2011" name="Nature">
        <title>The Medicago genome provides insight into the evolution of rhizobial symbioses.</title>
        <authorList>
            <person name="Young N.D."/>
            <person name="Debelle F."/>
            <person name="Oldroyd G.E."/>
            <person name="Geurts R."/>
            <person name="Cannon S.B."/>
            <person name="Udvardi M.K."/>
            <person name="Benedito V.A."/>
            <person name="Mayer K.F."/>
            <person name="Gouzy J."/>
            <person name="Schoof H."/>
            <person name="Van de Peer Y."/>
            <person name="Proost S."/>
            <person name="Cook D.R."/>
            <person name="Meyers B.C."/>
            <person name="Spannagl M."/>
            <person name="Cheung F."/>
            <person name="De Mita S."/>
            <person name="Krishnakumar V."/>
            <person name="Gundlach H."/>
            <person name="Zhou S."/>
            <person name="Mudge J."/>
            <person name="Bharti A.K."/>
            <person name="Murray J.D."/>
            <person name="Naoumkina M.A."/>
            <person name="Rosen B."/>
            <person name="Silverstein K.A."/>
            <person name="Tang H."/>
            <person name="Rombauts S."/>
            <person name="Zhao P.X."/>
            <person name="Zhou P."/>
            <person name="Barbe V."/>
            <person name="Bardou P."/>
            <person name="Bechner M."/>
            <person name="Bellec A."/>
            <person name="Berger A."/>
            <person name="Berges H."/>
            <person name="Bidwell S."/>
            <person name="Bisseling T."/>
            <person name="Choisne N."/>
            <person name="Couloux A."/>
            <person name="Denny R."/>
            <person name="Deshpande S."/>
            <person name="Dai X."/>
            <person name="Doyle J.J."/>
            <person name="Dudez A.M."/>
            <person name="Farmer A.D."/>
            <person name="Fouteau S."/>
            <person name="Franken C."/>
            <person name="Gibelin C."/>
            <person name="Gish J."/>
            <person name="Goldstein S."/>
            <person name="Gonzalez A.J."/>
            <person name="Green P.J."/>
            <person name="Hallab A."/>
            <person name="Hartog M."/>
            <person name="Hua A."/>
            <person name="Humphray S.J."/>
            <person name="Jeong D.H."/>
            <person name="Jing Y."/>
            <person name="Jocker A."/>
            <person name="Kenton S.M."/>
            <person name="Kim D.J."/>
            <person name="Klee K."/>
            <person name="Lai H."/>
            <person name="Lang C."/>
            <person name="Lin S."/>
            <person name="Macmil S.L."/>
            <person name="Magdelenat G."/>
            <person name="Matthews L."/>
            <person name="McCorrison J."/>
            <person name="Monaghan E.L."/>
            <person name="Mun J.H."/>
            <person name="Najar F.Z."/>
            <person name="Nicholson C."/>
            <person name="Noirot C."/>
            <person name="O'Bleness M."/>
            <person name="Paule C.R."/>
            <person name="Poulain J."/>
            <person name="Prion F."/>
            <person name="Qin B."/>
            <person name="Qu C."/>
            <person name="Retzel E.F."/>
            <person name="Riddle C."/>
            <person name="Sallet E."/>
            <person name="Samain S."/>
            <person name="Samson N."/>
            <person name="Sanders I."/>
            <person name="Saurat O."/>
            <person name="Scarpelli C."/>
            <person name="Schiex T."/>
            <person name="Segurens B."/>
            <person name="Severin A.J."/>
            <person name="Sherrier D.J."/>
            <person name="Shi R."/>
            <person name="Sims S."/>
            <person name="Singer S.R."/>
            <person name="Sinharoy S."/>
            <person name="Sterck L."/>
            <person name="Viollet A."/>
            <person name="Wang B.B."/>
            <person name="Wang K."/>
            <person name="Wang M."/>
            <person name="Wang X."/>
            <person name="Warfsmann J."/>
            <person name="Weissenbach J."/>
            <person name="White D.D."/>
            <person name="White J.D."/>
            <person name="Wiley G.B."/>
            <person name="Wincker P."/>
            <person name="Xing Y."/>
            <person name="Yang L."/>
            <person name="Yao Z."/>
            <person name="Ying F."/>
            <person name="Zhai J."/>
            <person name="Zhou L."/>
            <person name="Zuber A."/>
            <person name="Denarie J."/>
            <person name="Dixon R.A."/>
            <person name="May G.D."/>
            <person name="Schwartz D.C."/>
            <person name="Rogers J."/>
            <person name="Quetier F."/>
            <person name="Town C.D."/>
            <person name="Roe B.A."/>
        </authorList>
    </citation>
    <scope>NUCLEOTIDE SEQUENCE [LARGE SCALE GENOMIC DNA]</scope>
    <source>
        <strain evidence="1">A17</strain>
        <strain evidence="3 4">cv. Jemalong A17</strain>
    </source>
</reference>
<sequence>MQHLLHAVMLPALFNYNLHQEYSSTCDQILGFVTVSDMDNVTPILRAPPRYSTEPCVATALGDTVACASLGNNQNLSLGGATNFKSRPK</sequence>
<dbReference type="AlphaFoldDB" id="A0A072W2E8"/>
<dbReference type="EnsemblPlants" id="KEH44405">
    <property type="protein sequence ID" value="KEH44405"/>
    <property type="gene ID" value="MTR_1g113050"/>
</dbReference>
<dbReference type="Proteomes" id="UP000002051">
    <property type="component" value="Unassembled WGS sequence"/>
</dbReference>
<proteinExistence type="predicted"/>
<keyword evidence="4" id="KW-1185">Reference proteome</keyword>
<name>A0A072W2E8_MEDTR</name>
<gene>
    <name evidence="1" type="ordered locus">MTR_1g113050</name>
    <name evidence="2" type="ORF">MtrunA17_Chr1g0211471</name>
</gene>
<dbReference type="Proteomes" id="UP000265566">
    <property type="component" value="Chromosome 1"/>
</dbReference>
<reference evidence="2" key="4">
    <citation type="journal article" date="2018" name="Nat. Plants">
        <title>Whole-genome landscape of Medicago truncatula symbiotic genes.</title>
        <authorList>
            <person name="Pecrix Y."/>
            <person name="Gamas P."/>
            <person name="Carrere S."/>
        </authorList>
    </citation>
    <scope>NUCLEOTIDE SEQUENCE</scope>
    <source>
        <tissue evidence="2">Leaves</tissue>
    </source>
</reference>
<evidence type="ECO:0000313" key="4">
    <source>
        <dbReference type="Proteomes" id="UP000002051"/>
    </source>
</evidence>
<organism evidence="1 4">
    <name type="scientific">Medicago truncatula</name>
    <name type="common">Barrel medic</name>
    <name type="synonym">Medicago tribuloides</name>
    <dbReference type="NCBI Taxonomy" id="3880"/>
    <lineage>
        <taxon>Eukaryota</taxon>
        <taxon>Viridiplantae</taxon>
        <taxon>Streptophyta</taxon>
        <taxon>Embryophyta</taxon>
        <taxon>Tracheophyta</taxon>
        <taxon>Spermatophyta</taxon>
        <taxon>Magnoliopsida</taxon>
        <taxon>eudicotyledons</taxon>
        <taxon>Gunneridae</taxon>
        <taxon>Pentapetalae</taxon>
        <taxon>rosids</taxon>
        <taxon>fabids</taxon>
        <taxon>Fabales</taxon>
        <taxon>Fabaceae</taxon>
        <taxon>Papilionoideae</taxon>
        <taxon>50 kb inversion clade</taxon>
        <taxon>NPAAA clade</taxon>
        <taxon>Hologalegina</taxon>
        <taxon>IRL clade</taxon>
        <taxon>Trifolieae</taxon>
        <taxon>Medicago</taxon>
    </lineage>
</organism>
<dbReference type="EMBL" id="CM001217">
    <property type="protein sequence ID" value="KEH44405.1"/>
    <property type="molecule type" value="Genomic_DNA"/>
</dbReference>
<dbReference type="HOGENOM" id="CLU_2458150_0_0_1"/>
<dbReference type="Gramene" id="rna6765">
    <property type="protein sequence ID" value="RHN82590.1"/>
    <property type="gene ID" value="gene6765"/>
</dbReference>
<evidence type="ECO:0000313" key="2">
    <source>
        <dbReference type="EMBL" id="RHN82590.1"/>
    </source>
</evidence>
<dbReference type="EMBL" id="PSQE01000001">
    <property type="protein sequence ID" value="RHN82590.1"/>
    <property type="molecule type" value="Genomic_DNA"/>
</dbReference>
<accession>A0A072W2E8</accession>
<evidence type="ECO:0000313" key="3">
    <source>
        <dbReference type="EnsemblPlants" id="KEH44405"/>
    </source>
</evidence>
<reference evidence="1 4" key="2">
    <citation type="journal article" date="2014" name="BMC Genomics">
        <title>An improved genome release (version Mt4.0) for the model legume Medicago truncatula.</title>
        <authorList>
            <person name="Tang H."/>
            <person name="Krishnakumar V."/>
            <person name="Bidwell S."/>
            <person name="Rosen B."/>
            <person name="Chan A."/>
            <person name="Zhou S."/>
            <person name="Gentzbittel L."/>
            <person name="Childs K.L."/>
            <person name="Yandell M."/>
            <person name="Gundlach H."/>
            <person name="Mayer K.F."/>
            <person name="Schwartz D.C."/>
            <person name="Town C.D."/>
        </authorList>
    </citation>
    <scope>GENOME REANNOTATION</scope>
    <source>
        <strain evidence="1">A17</strain>
        <strain evidence="3 4">cv. Jemalong A17</strain>
    </source>
</reference>
<protein>
    <submittedName>
        <fullName evidence="1 3">Uncharacterized protein</fullName>
    </submittedName>
</protein>
<reference evidence="3" key="3">
    <citation type="submission" date="2015-04" db="UniProtKB">
        <authorList>
            <consortium name="EnsemblPlants"/>
        </authorList>
    </citation>
    <scope>IDENTIFICATION</scope>
    <source>
        <strain evidence="3">cv. Jemalong A17</strain>
    </source>
</reference>